<dbReference type="AlphaFoldDB" id="A0A9B0G4S8"/>
<evidence type="ECO:0000313" key="2">
    <source>
        <dbReference type="Proteomes" id="UP000245340"/>
    </source>
</evidence>
<keyword evidence="2" id="KW-1185">Reference proteome</keyword>
<name>A0A9B0G4S8_ODORO</name>
<protein>
    <submittedName>
        <fullName evidence="3">Protein BTG2 isoform 1</fullName>
    </submittedName>
</protein>
<proteinExistence type="predicted"/>
<evidence type="ECO:0000313" key="3">
    <source>
        <dbReference type="RefSeq" id="XP_004392847.1"/>
    </source>
</evidence>
<organism evidence="2 3">
    <name type="scientific">Odobenus rosmarus divergens</name>
    <name type="common">Pacific walrus</name>
    <dbReference type="NCBI Taxonomy" id="9708"/>
    <lineage>
        <taxon>Eukaryota</taxon>
        <taxon>Metazoa</taxon>
        <taxon>Chordata</taxon>
        <taxon>Craniata</taxon>
        <taxon>Vertebrata</taxon>
        <taxon>Euteleostomi</taxon>
        <taxon>Mammalia</taxon>
        <taxon>Eutheria</taxon>
        <taxon>Laurasiatheria</taxon>
        <taxon>Carnivora</taxon>
        <taxon>Caniformia</taxon>
        <taxon>Pinnipedia</taxon>
        <taxon>Odobenidae</taxon>
        <taxon>Odobenus</taxon>
    </lineage>
</organism>
<gene>
    <name evidence="3" type="primary">BTG2</name>
</gene>
<accession>A0A9B0G4S8</accession>
<feature type="region of interest" description="Disordered" evidence="1">
    <location>
        <begin position="91"/>
        <end position="116"/>
    </location>
</feature>
<dbReference type="Gene3D" id="3.90.640.90">
    <property type="entry name" value="Anti-proliferative protein, N-terminal domain"/>
    <property type="match status" value="1"/>
</dbReference>
<evidence type="ECO:0000256" key="1">
    <source>
        <dbReference type="SAM" id="MobiDB-lite"/>
    </source>
</evidence>
<feature type="region of interest" description="Disordered" evidence="1">
    <location>
        <begin position="157"/>
        <end position="202"/>
    </location>
</feature>
<dbReference type="InterPro" id="IPR036054">
    <property type="entry name" value="BTG-like_sf"/>
</dbReference>
<sequence>MSQARWTGKRTDMLPEIAAAVGFLSSLLRTRGCVSEQRLKVFSGALQEALTGEHPPRILASVEPRRWRWAPLPAWAVFRLLLGQGSPREQLRDSVSLQPQGGPHPPIPLGRVSPAQPRARVSVRDGSGRARASTLSRTQTLVLECEPRRRLLSGERRRLRARVRAHSPYRDSGGAGGEAARPANGSSWGKKAQLSLLNNLDP</sequence>
<dbReference type="RefSeq" id="XP_004392847.1">
    <property type="nucleotide sequence ID" value="XM_004392790.1"/>
</dbReference>
<feature type="compositionally biased region" description="Basic residues" evidence="1">
    <location>
        <begin position="157"/>
        <end position="167"/>
    </location>
</feature>
<dbReference type="SUPFAM" id="SSF160696">
    <property type="entry name" value="BTG domain-like"/>
    <property type="match status" value="1"/>
</dbReference>
<dbReference type="Proteomes" id="UP000245340">
    <property type="component" value="Unplaced"/>
</dbReference>
<reference evidence="3" key="1">
    <citation type="submission" date="2025-08" db="UniProtKB">
        <authorList>
            <consortium name="RefSeq"/>
        </authorList>
    </citation>
    <scope>IDENTIFICATION</scope>
</reference>